<dbReference type="OrthoDB" id="713936at2"/>
<dbReference type="EMBL" id="BBWV01000003">
    <property type="protein sequence ID" value="GAO44160.1"/>
    <property type="molecule type" value="Genomic_DNA"/>
</dbReference>
<dbReference type="AlphaFoldDB" id="A0A0E9N467"/>
<dbReference type="Proteomes" id="UP000033121">
    <property type="component" value="Unassembled WGS sequence"/>
</dbReference>
<evidence type="ECO:0000259" key="2">
    <source>
        <dbReference type="Pfam" id="PF13648"/>
    </source>
</evidence>
<feature type="domain" description="Lipocalin-like" evidence="2">
    <location>
        <begin position="44"/>
        <end position="141"/>
    </location>
</feature>
<accession>A0A0E9N467</accession>
<feature type="chain" id="PRO_5002429964" description="Lipocalin-like domain-containing protein" evidence="1">
    <location>
        <begin position="21"/>
        <end position="161"/>
    </location>
</feature>
<sequence>MNRYRTACAATLILGIGLFAASCHKKKVEDLISGNDEISSQLVNKKWNLTEQTIAPAIDVNGDGTPDTNMLNFLPECAKDDYIVFDKEGSFTIFDGTNLCTESQPEVGSWLLTNEKDLLITQPAGIREAKVISITGTSMKLEVKDFLEGQNVTITEVYTKR</sequence>
<evidence type="ECO:0000313" key="4">
    <source>
        <dbReference type="Proteomes" id="UP000033121"/>
    </source>
</evidence>
<name>A0A0E9N467_9BACT</name>
<evidence type="ECO:0000256" key="1">
    <source>
        <dbReference type="SAM" id="SignalP"/>
    </source>
</evidence>
<gene>
    <name evidence="3" type="ORF">FPE01S_03_01980</name>
</gene>
<dbReference type="RefSeq" id="WP_046370127.1">
    <property type="nucleotide sequence ID" value="NZ_BBWV01000003.1"/>
</dbReference>
<feature type="signal peptide" evidence="1">
    <location>
        <begin position="1"/>
        <end position="20"/>
    </location>
</feature>
<comment type="caution">
    <text evidence="3">The sequence shown here is derived from an EMBL/GenBank/DDBJ whole genome shotgun (WGS) entry which is preliminary data.</text>
</comment>
<evidence type="ECO:0000313" key="3">
    <source>
        <dbReference type="EMBL" id="GAO44160.1"/>
    </source>
</evidence>
<reference evidence="3 4" key="1">
    <citation type="submission" date="2015-04" db="EMBL/GenBank/DDBJ databases">
        <title>Whole genome shotgun sequence of Flavihumibacter petaseus NBRC 106054.</title>
        <authorList>
            <person name="Miyazawa S."/>
            <person name="Hosoyama A."/>
            <person name="Hashimoto M."/>
            <person name="Noguchi M."/>
            <person name="Tsuchikane K."/>
            <person name="Ohji S."/>
            <person name="Yamazoe A."/>
            <person name="Ichikawa N."/>
            <person name="Kimura A."/>
            <person name="Fujita N."/>
        </authorList>
    </citation>
    <scope>NUCLEOTIDE SEQUENCE [LARGE SCALE GENOMIC DNA]</scope>
    <source>
        <strain evidence="3 4">NBRC 106054</strain>
    </source>
</reference>
<dbReference type="Pfam" id="PF13648">
    <property type="entry name" value="Lipocalin_4"/>
    <property type="match status" value="1"/>
</dbReference>
<dbReference type="PROSITE" id="PS51257">
    <property type="entry name" value="PROKAR_LIPOPROTEIN"/>
    <property type="match status" value="1"/>
</dbReference>
<keyword evidence="4" id="KW-1185">Reference proteome</keyword>
<keyword evidence="1" id="KW-0732">Signal</keyword>
<dbReference type="InterPro" id="IPR024311">
    <property type="entry name" value="Lipocalin-like"/>
</dbReference>
<protein>
    <recommendedName>
        <fullName evidence="2">Lipocalin-like domain-containing protein</fullName>
    </recommendedName>
</protein>
<proteinExistence type="predicted"/>
<organism evidence="3 4">
    <name type="scientific">Flavihumibacter petaseus NBRC 106054</name>
    <dbReference type="NCBI Taxonomy" id="1220578"/>
    <lineage>
        <taxon>Bacteria</taxon>
        <taxon>Pseudomonadati</taxon>
        <taxon>Bacteroidota</taxon>
        <taxon>Chitinophagia</taxon>
        <taxon>Chitinophagales</taxon>
        <taxon>Chitinophagaceae</taxon>
        <taxon>Flavihumibacter</taxon>
    </lineage>
</organism>